<protein>
    <submittedName>
        <fullName evidence="1 2">Uncharacterized protein</fullName>
    </submittedName>
</protein>
<evidence type="ECO:0000313" key="1">
    <source>
        <dbReference type="EMBL" id="KRH65746.1"/>
    </source>
</evidence>
<dbReference type="AlphaFoldDB" id="A0A0R0KKF1"/>
<accession>A0A0R0KKF1</accession>
<name>A0A0R0KKF1_SOYBN</name>
<keyword evidence="3" id="KW-1185">Reference proteome</keyword>
<dbReference type="Proteomes" id="UP000008827">
    <property type="component" value="Chromosome 3"/>
</dbReference>
<sequence length="46" mass="5205">MTVPTDQHETFQHVLSSLTCFLENFPEGHLSYNYSKSSTLNCGVLK</sequence>
<dbReference type="InParanoid" id="A0A0R0KKF1"/>
<gene>
    <name evidence="1" type="ORF">GLYMA_03G058700</name>
</gene>
<organism evidence="1">
    <name type="scientific">Glycine max</name>
    <name type="common">Soybean</name>
    <name type="synonym">Glycine hispida</name>
    <dbReference type="NCBI Taxonomy" id="3847"/>
    <lineage>
        <taxon>Eukaryota</taxon>
        <taxon>Viridiplantae</taxon>
        <taxon>Streptophyta</taxon>
        <taxon>Embryophyta</taxon>
        <taxon>Tracheophyta</taxon>
        <taxon>Spermatophyta</taxon>
        <taxon>Magnoliopsida</taxon>
        <taxon>eudicotyledons</taxon>
        <taxon>Gunneridae</taxon>
        <taxon>Pentapetalae</taxon>
        <taxon>rosids</taxon>
        <taxon>fabids</taxon>
        <taxon>Fabales</taxon>
        <taxon>Fabaceae</taxon>
        <taxon>Papilionoideae</taxon>
        <taxon>50 kb inversion clade</taxon>
        <taxon>NPAAA clade</taxon>
        <taxon>indigoferoid/millettioid clade</taxon>
        <taxon>Phaseoleae</taxon>
        <taxon>Glycine</taxon>
        <taxon>Glycine subgen. Soja</taxon>
    </lineage>
</organism>
<dbReference type="EnsemblPlants" id="KRH65746">
    <property type="protein sequence ID" value="KRH65746"/>
    <property type="gene ID" value="GLYMA_03G058700"/>
</dbReference>
<dbReference type="EMBL" id="CM000836">
    <property type="protein sequence ID" value="KRH65746.1"/>
    <property type="molecule type" value="Genomic_DNA"/>
</dbReference>
<reference evidence="2" key="2">
    <citation type="submission" date="2018-02" db="UniProtKB">
        <authorList>
            <consortium name="EnsemblPlants"/>
        </authorList>
    </citation>
    <scope>IDENTIFICATION</scope>
    <source>
        <strain evidence="2">Williams 82</strain>
    </source>
</reference>
<reference evidence="1" key="3">
    <citation type="submission" date="2018-07" db="EMBL/GenBank/DDBJ databases">
        <title>WGS assembly of Glycine max.</title>
        <authorList>
            <person name="Schmutz J."/>
            <person name="Cannon S."/>
            <person name="Schlueter J."/>
            <person name="Ma J."/>
            <person name="Mitros T."/>
            <person name="Nelson W."/>
            <person name="Hyten D."/>
            <person name="Song Q."/>
            <person name="Thelen J."/>
            <person name="Cheng J."/>
            <person name="Xu D."/>
            <person name="Hellsten U."/>
            <person name="May G."/>
            <person name="Yu Y."/>
            <person name="Sakurai T."/>
            <person name="Umezawa T."/>
            <person name="Bhattacharyya M."/>
            <person name="Sandhu D."/>
            <person name="Valliyodan B."/>
            <person name="Lindquist E."/>
            <person name="Peto M."/>
            <person name="Grant D."/>
            <person name="Shu S."/>
            <person name="Goodstein D."/>
            <person name="Barry K."/>
            <person name="Futrell-Griggs M."/>
            <person name="Abernathy B."/>
            <person name="Du J."/>
            <person name="Tian Z."/>
            <person name="Zhu L."/>
            <person name="Gill N."/>
            <person name="Joshi T."/>
            <person name="Libault M."/>
            <person name="Sethuraman A."/>
            <person name="Zhang X."/>
            <person name="Shinozaki K."/>
            <person name="Nguyen H."/>
            <person name="Wing R."/>
            <person name="Cregan P."/>
            <person name="Specht J."/>
            <person name="Grimwood J."/>
            <person name="Rokhsar D."/>
            <person name="Stacey G."/>
            <person name="Shoemaker R."/>
            <person name="Jackson S."/>
        </authorList>
    </citation>
    <scope>NUCLEOTIDE SEQUENCE</scope>
    <source>
        <tissue evidence="1">Callus</tissue>
    </source>
</reference>
<reference evidence="1 2" key="1">
    <citation type="journal article" date="2010" name="Nature">
        <title>Genome sequence of the palaeopolyploid soybean.</title>
        <authorList>
            <person name="Schmutz J."/>
            <person name="Cannon S.B."/>
            <person name="Schlueter J."/>
            <person name="Ma J."/>
            <person name="Mitros T."/>
            <person name="Nelson W."/>
            <person name="Hyten D.L."/>
            <person name="Song Q."/>
            <person name="Thelen J.J."/>
            <person name="Cheng J."/>
            <person name="Xu D."/>
            <person name="Hellsten U."/>
            <person name="May G.D."/>
            <person name="Yu Y."/>
            <person name="Sakurai T."/>
            <person name="Umezawa T."/>
            <person name="Bhattacharyya M.K."/>
            <person name="Sandhu D."/>
            <person name="Valliyodan B."/>
            <person name="Lindquist E."/>
            <person name="Peto M."/>
            <person name="Grant D."/>
            <person name="Shu S."/>
            <person name="Goodstein D."/>
            <person name="Barry K."/>
            <person name="Futrell-Griggs M."/>
            <person name="Abernathy B."/>
            <person name="Du J."/>
            <person name="Tian Z."/>
            <person name="Zhu L."/>
            <person name="Gill N."/>
            <person name="Joshi T."/>
            <person name="Libault M."/>
            <person name="Sethuraman A."/>
            <person name="Zhang X.-C."/>
            <person name="Shinozaki K."/>
            <person name="Nguyen H.T."/>
            <person name="Wing R.A."/>
            <person name="Cregan P."/>
            <person name="Specht J."/>
            <person name="Grimwood J."/>
            <person name="Rokhsar D."/>
            <person name="Stacey G."/>
            <person name="Shoemaker R.C."/>
            <person name="Jackson S.A."/>
        </authorList>
    </citation>
    <scope>NUCLEOTIDE SEQUENCE [LARGE SCALE GENOMIC DNA]</scope>
    <source>
        <strain evidence="2">cv. Williams 82</strain>
        <tissue evidence="1">Callus</tissue>
    </source>
</reference>
<evidence type="ECO:0000313" key="2">
    <source>
        <dbReference type="EnsemblPlants" id="KRH65746"/>
    </source>
</evidence>
<evidence type="ECO:0000313" key="3">
    <source>
        <dbReference type="Proteomes" id="UP000008827"/>
    </source>
</evidence>
<dbReference type="Gramene" id="KRH65746">
    <property type="protein sequence ID" value="KRH65746"/>
    <property type="gene ID" value="GLYMA_03G058700"/>
</dbReference>
<proteinExistence type="predicted"/>